<comment type="catalytic activity">
    <reaction evidence="7">
        <text>Endonucleolytic cleavage of RNA, removing 5'-extranucleotides from tRNA precursor.</text>
        <dbReference type="EC" id="3.1.26.5"/>
    </reaction>
</comment>
<dbReference type="OrthoDB" id="9810867at2"/>
<organism evidence="9 10">
    <name type="scientific">Suicoccus acidiformans</name>
    <dbReference type="NCBI Taxonomy" id="2036206"/>
    <lineage>
        <taxon>Bacteria</taxon>
        <taxon>Bacillati</taxon>
        <taxon>Bacillota</taxon>
        <taxon>Bacilli</taxon>
        <taxon>Lactobacillales</taxon>
        <taxon>Aerococcaceae</taxon>
        <taxon>Suicoccus</taxon>
    </lineage>
</organism>
<gene>
    <name evidence="7" type="primary">rnpA</name>
    <name evidence="9" type="ORF">CL176_00030</name>
</gene>
<dbReference type="EC" id="3.1.26.5" evidence="7 8"/>
<evidence type="ECO:0000256" key="6">
    <source>
        <dbReference type="ARBA" id="ARBA00022884"/>
    </source>
</evidence>
<dbReference type="Proteomes" id="UP000263232">
    <property type="component" value="Chromosome"/>
</dbReference>
<dbReference type="GO" id="GO:0000049">
    <property type="term" value="F:tRNA binding"/>
    <property type="evidence" value="ECO:0007669"/>
    <property type="project" value="UniProtKB-UniRule"/>
</dbReference>
<dbReference type="KEGG" id="abae:CL176_00030"/>
<evidence type="ECO:0000313" key="9">
    <source>
        <dbReference type="EMBL" id="AXY24541.1"/>
    </source>
</evidence>
<keyword evidence="3 7" id="KW-0540">Nuclease</keyword>
<dbReference type="EMBL" id="CP023434">
    <property type="protein sequence ID" value="AXY24541.1"/>
    <property type="molecule type" value="Genomic_DNA"/>
</dbReference>
<dbReference type="SUPFAM" id="SSF54211">
    <property type="entry name" value="Ribosomal protein S5 domain 2-like"/>
    <property type="match status" value="1"/>
</dbReference>
<keyword evidence="5 7" id="KW-0378">Hydrolase</keyword>
<dbReference type="InterPro" id="IPR014721">
    <property type="entry name" value="Ribsml_uS5_D2-typ_fold_subgr"/>
</dbReference>
<evidence type="ECO:0000256" key="5">
    <source>
        <dbReference type="ARBA" id="ARBA00022801"/>
    </source>
</evidence>
<evidence type="ECO:0000256" key="2">
    <source>
        <dbReference type="ARBA" id="ARBA00022694"/>
    </source>
</evidence>
<evidence type="ECO:0000313" key="10">
    <source>
        <dbReference type="Proteomes" id="UP000263232"/>
    </source>
</evidence>
<dbReference type="Pfam" id="PF00825">
    <property type="entry name" value="Ribonuclease_P"/>
    <property type="match status" value="1"/>
</dbReference>
<evidence type="ECO:0000256" key="4">
    <source>
        <dbReference type="ARBA" id="ARBA00022759"/>
    </source>
</evidence>
<dbReference type="GO" id="GO:0042781">
    <property type="term" value="F:3'-tRNA processing endoribonuclease activity"/>
    <property type="evidence" value="ECO:0007669"/>
    <property type="project" value="TreeGrafter"/>
</dbReference>
<dbReference type="GO" id="GO:0004526">
    <property type="term" value="F:ribonuclease P activity"/>
    <property type="evidence" value="ECO:0007669"/>
    <property type="project" value="UniProtKB-UniRule"/>
</dbReference>
<proteinExistence type="inferred from homology"/>
<sequence>MKKAYRVKSEQDFQKVFHEGRSVANRQLVLYTYPKIGQTHFRVGLSVGKKMGNAVKRNQIKRYLRHGLIELEPYIENEWDFLLIARPDIRNKSYEEIKHSIQHVMNLAGIIHKEK</sequence>
<dbReference type="Gene3D" id="3.30.230.10">
    <property type="match status" value="1"/>
</dbReference>
<dbReference type="GO" id="GO:0001682">
    <property type="term" value="P:tRNA 5'-leader removal"/>
    <property type="evidence" value="ECO:0007669"/>
    <property type="project" value="UniProtKB-UniRule"/>
</dbReference>
<dbReference type="PANTHER" id="PTHR33992">
    <property type="entry name" value="RIBONUCLEASE P PROTEIN COMPONENT"/>
    <property type="match status" value="1"/>
</dbReference>
<name>A0A347WHI4_9LACT</name>
<dbReference type="GO" id="GO:0030677">
    <property type="term" value="C:ribonuclease P complex"/>
    <property type="evidence" value="ECO:0007669"/>
    <property type="project" value="TreeGrafter"/>
</dbReference>
<protein>
    <recommendedName>
        <fullName evidence="7 8">Ribonuclease P protein component</fullName>
        <shortName evidence="7">RNase P protein</shortName>
        <shortName evidence="7">RNaseP protein</shortName>
        <ecNumber evidence="7 8">3.1.26.5</ecNumber>
    </recommendedName>
    <alternativeName>
        <fullName evidence="7">Protein C5</fullName>
    </alternativeName>
</protein>
<evidence type="ECO:0000256" key="8">
    <source>
        <dbReference type="NCBIfam" id="TIGR00188"/>
    </source>
</evidence>
<evidence type="ECO:0000256" key="7">
    <source>
        <dbReference type="HAMAP-Rule" id="MF_00227"/>
    </source>
</evidence>
<evidence type="ECO:0000256" key="1">
    <source>
        <dbReference type="ARBA" id="ARBA00002663"/>
    </source>
</evidence>
<dbReference type="AlphaFoldDB" id="A0A347WHI4"/>
<accession>A0A347WHI4</accession>
<keyword evidence="2 7" id="KW-0819">tRNA processing</keyword>
<dbReference type="InterPro" id="IPR020568">
    <property type="entry name" value="Ribosomal_Su5_D2-typ_SF"/>
</dbReference>
<dbReference type="NCBIfam" id="TIGR00188">
    <property type="entry name" value="rnpA"/>
    <property type="match status" value="1"/>
</dbReference>
<dbReference type="HAMAP" id="MF_00227">
    <property type="entry name" value="RNase_P"/>
    <property type="match status" value="1"/>
</dbReference>
<evidence type="ECO:0000256" key="3">
    <source>
        <dbReference type="ARBA" id="ARBA00022722"/>
    </source>
</evidence>
<dbReference type="PROSITE" id="PS00648">
    <property type="entry name" value="RIBONUCLEASE_P"/>
    <property type="match status" value="1"/>
</dbReference>
<dbReference type="InterPro" id="IPR000100">
    <property type="entry name" value="RNase_P"/>
</dbReference>
<dbReference type="PANTHER" id="PTHR33992:SF1">
    <property type="entry name" value="RIBONUCLEASE P PROTEIN COMPONENT"/>
    <property type="match status" value="1"/>
</dbReference>
<dbReference type="FunFam" id="3.30.230.10:FF:000021">
    <property type="entry name" value="Ribonuclease P protein component"/>
    <property type="match status" value="1"/>
</dbReference>
<comment type="similarity">
    <text evidence="7">Belongs to the RnpA family.</text>
</comment>
<keyword evidence="6 7" id="KW-0694">RNA-binding</keyword>
<dbReference type="RefSeq" id="WP_118989465.1">
    <property type="nucleotide sequence ID" value="NZ_CP023434.1"/>
</dbReference>
<keyword evidence="10" id="KW-1185">Reference proteome</keyword>
<keyword evidence="4 7" id="KW-0255">Endonuclease</keyword>
<comment type="subunit">
    <text evidence="7">Consists of a catalytic RNA component (M1 or rnpB) and a protein subunit.</text>
</comment>
<comment type="function">
    <text evidence="1 7">RNaseP catalyzes the removal of the 5'-leader sequence from pre-tRNA to produce the mature 5'-terminus. It can also cleave other RNA substrates such as 4.5S RNA. The protein component plays an auxiliary but essential role in vivo by binding to the 5'-leader sequence and broadening the substrate specificity of the ribozyme.</text>
</comment>
<reference evidence="9 10" key="1">
    <citation type="submission" date="2017-09" db="EMBL/GenBank/DDBJ databases">
        <title>Complete genome sequence of Oxytococcus suis strain ZY16052.</title>
        <authorList>
            <person name="Li F."/>
        </authorList>
    </citation>
    <scope>NUCLEOTIDE SEQUENCE [LARGE SCALE GENOMIC DNA]</scope>
    <source>
        <strain evidence="9 10">ZY16052</strain>
    </source>
</reference>
<dbReference type="InterPro" id="IPR020539">
    <property type="entry name" value="RNase_P_CS"/>
</dbReference>